<proteinExistence type="predicted"/>
<dbReference type="Proteomes" id="UP000218334">
    <property type="component" value="Unassembled WGS sequence"/>
</dbReference>
<accession>A0A2H3B0L5</accession>
<organism evidence="2 3">
    <name type="scientific">Armillaria solidipes</name>
    <dbReference type="NCBI Taxonomy" id="1076256"/>
    <lineage>
        <taxon>Eukaryota</taxon>
        <taxon>Fungi</taxon>
        <taxon>Dikarya</taxon>
        <taxon>Basidiomycota</taxon>
        <taxon>Agaricomycotina</taxon>
        <taxon>Agaricomycetes</taxon>
        <taxon>Agaricomycetidae</taxon>
        <taxon>Agaricales</taxon>
        <taxon>Marasmiineae</taxon>
        <taxon>Physalacriaceae</taxon>
        <taxon>Armillaria</taxon>
    </lineage>
</organism>
<feature type="region of interest" description="Disordered" evidence="1">
    <location>
        <begin position="128"/>
        <end position="150"/>
    </location>
</feature>
<dbReference type="EMBL" id="KZ293608">
    <property type="protein sequence ID" value="PBK58157.1"/>
    <property type="molecule type" value="Genomic_DNA"/>
</dbReference>
<feature type="compositionally biased region" description="Basic and acidic residues" evidence="1">
    <location>
        <begin position="138"/>
        <end position="148"/>
    </location>
</feature>
<feature type="region of interest" description="Disordered" evidence="1">
    <location>
        <begin position="1"/>
        <end position="80"/>
    </location>
</feature>
<protein>
    <submittedName>
        <fullName evidence="2">Uncharacterized protein</fullName>
    </submittedName>
</protein>
<keyword evidence="3" id="KW-1185">Reference proteome</keyword>
<evidence type="ECO:0000313" key="3">
    <source>
        <dbReference type="Proteomes" id="UP000218334"/>
    </source>
</evidence>
<name>A0A2H3B0L5_9AGAR</name>
<evidence type="ECO:0000313" key="2">
    <source>
        <dbReference type="EMBL" id="PBK58157.1"/>
    </source>
</evidence>
<reference evidence="3" key="1">
    <citation type="journal article" date="2017" name="Nat. Ecol. Evol.">
        <title>Genome expansion and lineage-specific genetic innovations in the forest pathogenic fungi Armillaria.</title>
        <authorList>
            <person name="Sipos G."/>
            <person name="Prasanna A.N."/>
            <person name="Walter M.C."/>
            <person name="O'Connor E."/>
            <person name="Balint B."/>
            <person name="Krizsan K."/>
            <person name="Kiss B."/>
            <person name="Hess J."/>
            <person name="Varga T."/>
            <person name="Slot J."/>
            <person name="Riley R."/>
            <person name="Boka B."/>
            <person name="Rigling D."/>
            <person name="Barry K."/>
            <person name="Lee J."/>
            <person name="Mihaltcheva S."/>
            <person name="LaButti K."/>
            <person name="Lipzen A."/>
            <person name="Waldron R."/>
            <person name="Moloney N.M."/>
            <person name="Sperisen C."/>
            <person name="Kredics L."/>
            <person name="Vagvoelgyi C."/>
            <person name="Patrignani A."/>
            <person name="Fitzpatrick D."/>
            <person name="Nagy I."/>
            <person name="Doyle S."/>
            <person name="Anderson J.B."/>
            <person name="Grigoriev I.V."/>
            <person name="Gueldener U."/>
            <person name="Muensterkoetter M."/>
            <person name="Nagy L.G."/>
        </authorList>
    </citation>
    <scope>NUCLEOTIDE SEQUENCE [LARGE SCALE GENOMIC DNA]</scope>
    <source>
        <strain evidence="3">28-4</strain>
    </source>
</reference>
<dbReference type="AlphaFoldDB" id="A0A2H3B0L5"/>
<gene>
    <name evidence="2" type="ORF">ARMSODRAFT_1028485</name>
</gene>
<feature type="compositionally biased region" description="Low complexity" evidence="1">
    <location>
        <begin position="40"/>
        <end position="51"/>
    </location>
</feature>
<sequence>MHKKNSKPSSSPSKVTPAKRDANTPPPVENESKRPKANTSSSKSSSDVTLSDSDKPNALLDNTDKSSLHPTGEDDCAKTEVSHPLNNLTKAVHGGSLAEHGDKSGHPTPVIEADNVVAPNLASGSEVNVAPSPVIEPSNKDTKIERTRSPTPVIKPNLTSFFHSFMASKPVMVLPRVHELGISYGDPTPYPITPFILADHVGGNENKAERILKYALAAEGTNLFNLFSVQPRNFRYTVVNKSNDGRKIVRASDNLDASFYMVGRVTHCSLENGEYNKEIDIQPLGRLLPRCVAVIAQILRFQQPVFSVYKDGLTISSYRKPMEGQKEPKIKPIAMNGETHGPSIRAWNQEAKSPCFPVAQNSL</sequence>
<evidence type="ECO:0000256" key="1">
    <source>
        <dbReference type="SAM" id="MobiDB-lite"/>
    </source>
</evidence>
<feature type="compositionally biased region" description="Basic and acidic residues" evidence="1">
    <location>
        <begin position="62"/>
        <end position="80"/>
    </location>
</feature>